<keyword evidence="4" id="KW-0812">Transmembrane</keyword>
<comment type="caution">
    <text evidence="6">The sequence shown here is derived from an EMBL/GenBank/DDBJ whole genome shotgun (WGS) entry which is preliminary data.</text>
</comment>
<evidence type="ECO:0000259" key="5">
    <source>
        <dbReference type="PROSITE" id="PS51845"/>
    </source>
</evidence>
<dbReference type="GO" id="GO:0004114">
    <property type="term" value="F:3',5'-cyclic-nucleotide phosphodiesterase activity"/>
    <property type="evidence" value="ECO:0007669"/>
    <property type="project" value="InterPro"/>
</dbReference>
<dbReference type="EC" id="3.1.4.-" evidence="3"/>
<evidence type="ECO:0000256" key="1">
    <source>
        <dbReference type="ARBA" id="ARBA00022723"/>
    </source>
</evidence>
<keyword evidence="4" id="KW-1133">Transmembrane helix</keyword>
<dbReference type="PANTHER" id="PTHR11347">
    <property type="entry name" value="CYCLIC NUCLEOTIDE PHOSPHODIESTERASE"/>
    <property type="match status" value="1"/>
</dbReference>
<comment type="similarity">
    <text evidence="3">Belongs to the cyclic nucleotide phosphodiesterase family.</text>
</comment>
<keyword evidence="7" id="KW-1185">Reference proteome</keyword>
<dbReference type="InterPro" id="IPR023174">
    <property type="entry name" value="PDEase_CS"/>
</dbReference>
<sequence length="1201" mass="141727">MTCRDEFFYEQNEIYDGISRGKLKKKDLGWNIWLGIGFVVVINIWIIIYSSRLLKIVYTYNNNDNLMNLVEFETDITQFGYDIGELSLSILTFCIQESDPTLVNIPVRLGLSDQIVKQRYQVRNYLDTLNEIKLPKGMENKNDVIKEILVRTSNLLTALVPLNIRFEDQPSPISPAPPPYYKPERTNITEDELKESIESDSNTFLAAKYLCNNTDYILEESNYIMFKAMELSNPVRLFDFDYLNKFALENDYIKYNTTSSILKFHYLIIIIVVLTTFILFYFGTYDYFQKNNRLKMMKYSKLQISDILEKIIRIDGANRGMIIDAFVPILKILNSIRIVCNGIIKEYGKQLGKIQINRLNEINNSIDEFENCVDLSIKYSEIMRDIVDNYNDNINSNYYFSTIDIIELIENDYSENFSKYNNHFFSKNINNKFLLSGNKKQFSEMLNFMIKSLGINKNKSIYWDIITIKDNSFVPTSMINSLGEIGKSVVEVLSDNWNFDTNIENPESKSFLTIDLVLNKNIDGDNNIYNGYDTESRTNKITKYLNYMIAKRMAKAIFGGIIVNNNNYINDNINYNKTIEESELFNVQELFDSQNMECNTLIIPLKSINMPTPNSDINNFKHSCNNNEQVIIYACGIDDYYSNIFESISRLLSFKYIPIDYWELSKKEGLLDHLMEKPGYWLFDVTTLDLFRKMKASISNIKEYDDYHQNDIEMIFISIFDYSIRVIFEFNRKSNFVDYYWKLKSLLNFGIENKPEVMRNESSKDIEYDYRKIISLFNRPIVEIKPDLFEDINKLVLDTTENKKLTRNLPLINDKIFTLVNIQEMLASQMNENMNCSSKNEDSNNLHYEQKYVVNKPKELENSWKSIDVLTMDNEKIKGIAEYLIHYRYVELIKDKNKYKEDITKWPININKIKRFVQELHNNYHEKNPFHNFHHVVSVSITLNQWLDKPSVKKYVNSLEAYCLVISSLGHDLDHPGLNNDLMKEIQNMYKNIQSSHDDFYKILCEVSTISTLDIYNGISLLENHHTSLLFSILNNESCNVFPPFWSIYFEDLKKMVVNAILFTDMEYHKYIRNYLDNFIKYLENNKEDEHIYEVKKKFYLSSLLHSADISNPLMDAEIYFKWSNLIFQELRNQIRIKEMLNISDQEDSNFEDNDVKQQVNFIKYICIGYFESLNTFDTSILGDSIQNLYNNYDYYLNYSQ</sequence>
<feature type="transmembrane region" description="Helical" evidence="4">
    <location>
        <begin position="264"/>
        <end position="288"/>
    </location>
</feature>
<dbReference type="Proteomes" id="UP001311799">
    <property type="component" value="Unassembled WGS sequence"/>
</dbReference>
<dbReference type="Pfam" id="PF00233">
    <property type="entry name" value="PDEase_I"/>
    <property type="match status" value="2"/>
</dbReference>
<evidence type="ECO:0000256" key="4">
    <source>
        <dbReference type="SAM" id="Phobius"/>
    </source>
</evidence>
<keyword evidence="1 3" id="KW-0479">Metal-binding</keyword>
<dbReference type="AlphaFoldDB" id="A0AAV9Y0U5"/>
<proteinExistence type="inferred from homology"/>
<dbReference type="EMBL" id="JAWDEY010000005">
    <property type="protein sequence ID" value="KAK6590640.1"/>
    <property type="molecule type" value="Genomic_DNA"/>
</dbReference>
<reference evidence="6 7" key="1">
    <citation type="submission" date="2023-10" db="EMBL/GenBank/DDBJ databases">
        <title>Comparative genomics analysis reveals potential genetic determinants of host preference in Cryptosporidium xiaoi.</title>
        <authorList>
            <person name="Xiao L."/>
            <person name="Li J."/>
        </authorList>
    </citation>
    <scope>NUCLEOTIDE SEQUENCE [LARGE SCALE GENOMIC DNA]</scope>
    <source>
        <strain evidence="6 7">52996</strain>
    </source>
</reference>
<name>A0AAV9Y0U5_9CRYT</name>
<evidence type="ECO:0000256" key="3">
    <source>
        <dbReference type="RuleBase" id="RU363067"/>
    </source>
</evidence>
<dbReference type="SUPFAM" id="SSF109604">
    <property type="entry name" value="HD-domain/PDEase-like"/>
    <property type="match status" value="1"/>
</dbReference>
<accession>A0AAV9Y0U5</accession>
<gene>
    <name evidence="6" type="ORF">RS030_142240</name>
</gene>
<feature type="transmembrane region" description="Helical" evidence="4">
    <location>
        <begin position="28"/>
        <end position="48"/>
    </location>
</feature>
<dbReference type="PROSITE" id="PS00126">
    <property type="entry name" value="PDEASE_I_1"/>
    <property type="match status" value="1"/>
</dbReference>
<dbReference type="GO" id="GO:0046872">
    <property type="term" value="F:metal ion binding"/>
    <property type="evidence" value="ECO:0007669"/>
    <property type="project" value="UniProtKB-KW"/>
</dbReference>
<feature type="domain" description="PDEase" evidence="5">
    <location>
        <begin position="838"/>
        <end position="1201"/>
    </location>
</feature>
<dbReference type="InterPro" id="IPR002073">
    <property type="entry name" value="PDEase_catalytic_dom"/>
</dbReference>
<comment type="cofactor">
    <cofactor evidence="3">
        <name>a divalent metal cation</name>
        <dbReference type="ChEBI" id="CHEBI:60240"/>
    </cofactor>
    <text evidence="3">Binds 2 divalent metal cations per subunit. Site 1 may preferentially bind zinc ions, while site 2 has a preference for magnesium and/or manganese ions.</text>
</comment>
<organism evidence="6 7">
    <name type="scientific">Cryptosporidium xiaoi</name>
    <dbReference type="NCBI Taxonomy" id="659607"/>
    <lineage>
        <taxon>Eukaryota</taxon>
        <taxon>Sar</taxon>
        <taxon>Alveolata</taxon>
        <taxon>Apicomplexa</taxon>
        <taxon>Conoidasida</taxon>
        <taxon>Coccidia</taxon>
        <taxon>Eucoccidiorida</taxon>
        <taxon>Eimeriorina</taxon>
        <taxon>Cryptosporidiidae</taxon>
        <taxon>Cryptosporidium</taxon>
    </lineage>
</organism>
<keyword evidence="4" id="KW-0472">Membrane</keyword>
<protein>
    <recommendedName>
        <fullName evidence="3">Phosphodiesterase</fullName>
        <ecNumber evidence="3">3.1.4.-</ecNumber>
    </recommendedName>
</protein>
<dbReference type="GO" id="GO:0007165">
    <property type="term" value="P:signal transduction"/>
    <property type="evidence" value="ECO:0007669"/>
    <property type="project" value="InterPro"/>
</dbReference>
<dbReference type="InterPro" id="IPR036971">
    <property type="entry name" value="PDEase_catalytic_dom_sf"/>
</dbReference>
<evidence type="ECO:0000313" key="6">
    <source>
        <dbReference type="EMBL" id="KAK6590640.1"/>
    </source>
</evidence>
<evidence type="ECO:0000256" key="2">
    <source>
        <dbReference type="ARBA" id="ARBA00022801"/>
    </source>
</evidence>
<dbReference type="PROSITE" id="PS51845">
    <property type="entry name" value="PDEASE_I_2"/>
    <property type="match status" value="1"/>
</dbReference>
<evidence type="ECO:0000313" key="7">
    <source>
        <dbReference type="Proteomes" id="UP001311799"/>
    </source>
</evidence>
<dbReference type="Gene3D" id="1.10.1300.10">
    <property type="entry name" value="3'5'-cyclic nucleotide phosphodiesterase, catalytic domain"/>
    <property type="match status" value="1"/>
</dbReference>
<keyword evidence="2 3" id="KW-0378">Hydrolase</keyword>